<keyword evidence="11" id="KW-1185">Reference proteome</keyword>
<dbReference type="EMBL" id="JACVVK020000064">
    <property type="protein sequence ID" value="KAK7496742.1"/>
    <property type="molecule type" value="Genomic_DNA"/>
</dbReference>
<evidence type="ECO:0000256" key="5">
    <source>
        <dbReference type="ARBA" id="ARBA00022989"/>
    </source>
</evidence>
<feature type="non-terminal residue" evidence="10">
    <location>
        <position position="490"/>
    </location>
</feature>
<feature type="compositionally biased region" description="Polar residues" evidence="7">
    <location>
        <begin position="62"/>
        <end position="72"/>
    </location>
</feature>
<dbReference type="InterPro" id="IPR020846">
    <property type="entry name" value="MFS_dom"/>
</dbReference>
<evidence type="ECO:0000313" key="11">
    <source>
        <dbReference type="Proteomes" id="UP001519460"/>
    </source>
</evidence>
<evidence type="ECO:0000256" key="8">
    <source>
        <dbReference type="SAM" id="Phobius"/>
    </source>
</evidence>
<feature type="transmembrane region" description="Helical" evidence="8">
    <location>
        <begin position="139"/>
        <end position="162"/>
    </location>
</feature>
<dbReference type="Pfam" id="PF07690">
    <property type="entry name" value="MFS_1"/>
    <property type="match status" value="1"/>
</dbReference>
<feature type="compositionally biased region" description="Low complexity" evidence="7">
    <location>
        <begin position="52"/>
        <end position="61"/>
    </location>
</feature>
<dbReference type="SUPFAM" id="SSF103473">
    <property type="entry name" value="MFS general substrate transporter"/>
    <property type="match status" value="1"/>
</dbReference>
<dbReference type="InterPro" id="IPR011701">
    <property type="entry name" value="MFS"/>
</dbReference>
<evidence type="ECO:0000256" key="4">
    <source>
        <dbReference type="ARBA" id="ARBA00022847"/>
    </source>
</evidence>
<keyword evidence="3 8" id="KW-0812">Transmembrane</keyword>
<evidence type="ECO:0000256" key="1">
    <source>
        <dbReference type="ARBA" id="ARBA00004141"/>
    </source>
</evidence>
<proteinExistence type="predicted"/>
<feature type="transmembrane region" description="Helical" evidence="8">
    <location>
        <begin position="114"/>
        <end position="133"/>
    </location>
</feature>
<dbReference type="InterPro" id="IPR036259">
    <property type="entry name" value="MFS_trans_sf"/>
</dbReference>
<dbReference type="GO" id="GO:0015293">
    <property type="term" value="F:symporter activity"/>
    <property type="evidence" value="ECO:0007669"/>
    <property type="project" value="UniProtKB-KW"/>
</dbReference>
<feature type="transmembrane region" description="Helical" evidence="8">
    <location>
        <begin position="183"/>
        <end position="213"/>
    </location>
</feature>
<feature type="region of interest" description="Disordered" evidence="7">
    <location>
        <begin position="52"/>
        <end position="76"/>
    </location>
</feature>
<dbReference type="FunFam" id="1.20.1250.20:FF:000003">
    <property type="entry name" value="Solute carrier family 17 member 3"/>
    <property type="match status" value="1"/>
</dbReference>
<evidence type="ECO:0000256" key="2">
    <source>
        <dbReference type="ARBA" id="ARBA00022448"/>
    </source>
</evidence>
<dbReference type="GO" id="GO:0016020">
    <property type="term" value="C:membrane"/>
    <property type="evidence" value="ECO:0007669"/>
    <property type="project" value="UniProtKB-SubCell"/>
</dbReference>
<dbReference type="FunFam" id="1.20.1250.20:FF:000423">
    <property type="entry name" value="Putative inorganic phosphate cotransporter-like Protein"/>
    <property type="match status" value="1"/>
</dbReference>
<keyword evidence="2" id="KW-0813">Transport</keyword>
<feature type="transmembrane region" description="Helical" evidence="8">
    <location>
        <begin position="330"/>
        <end position="351"/>
    </location>
</feature>
<dbReference type="CDD" id="cd17318">
    <property type="entry name" value="MFS_SLC17"/>
    <property type="match status" value="1"/>
</dbReference>
<dbReference type="Gene3D" id="1.20.1250.20">
    <property type="entry name" value="MFS general substrate transporter like domains"/>
    <property type="match status" value="2"/>
</dbReference>
<dbReference type="PROSITE" id="PS50850">
    <property type="entry name" value="MFS"/>
    <property type="match status" value="1"/>
</dbReference>
<comment type="caution">
    <text evidence="10">The sequence shown here is derived from an EMBL/GenBank/DDBJ whole genome shotgun (WGS) entry which is preliminary data.</text>
</comment>
<feature type="transmembrane region" description="Helical" evidence="8">
    <location>
        <begin position="357"/>
        <end position="378"/>
    </location>
</feature>
<dbReference type="PANTHER" id="PTHR11662:SF399">
    <property type="entry name" value="FI19708P1-RELATED"/>
    <property type="match status" value="1"/>
</dbReference>
<feature type="transmembrane region" description="Helical" evidence="8">
    <location>
        <begin position="425"/>
        <end position="445"/>
    </location>
</feature>
<dbReference type="Proteomes" id="UP001519460">
    <property type="component" value="Unassembled WGS sequence"/>
</dbReference>
<dbReference type="AlphaFoldDB" id="A0ABD0LB39"/>
<feature type="transmembrane region" description="Helical" evidence="8">
    <location>
        <begin position="21"/>
        <end position="49"/>
    </location>
</feature>
<feature type="transmembrane region" description="Helical" evidence="8">
    <location>
        <begin position="390"/>
        <end position="413"/>
    </location>
</feature>
<evidence type="ECO:0000313" key="10">
    <source>
        <dbReference type="EMBL" id="KAK7496742.1"/>
    </source>
</evidence>
<protein>
    <recommendedName>
        <fullName evidence="9">Major facilitator superfamily (MFS) profile domain-containing protein</fullName>
    </recommendedName>
</protein>
<reference evidence="10 11" key="1">
    <citation type="journal article" date="2023" name="Sci. Data">
        <title>Genome assembly of the Korean intertidal mud-creeper Batillaria attramentaria.</title>
        <authorList>
            <person name="Patra A.K."/>
            <person name="Ho P.T."/>
            <person name="Jun S."/>
            <person name="Lee S.J."/>
            <person name="Kim Y."/>
            <person name="Won Y.J."/>
        </authorList>
    </citation>
    <scope>NUCLEOTIDE SEQUENCE [LARGE SCALE GENOMIC DNA]</scope>
    <source>
        <strain evidence="10">Wonlab-2016</strain>
    </source>
</reference>
<dbReference type="InterPro" id="IPR050382">
    <property type="entry name" value="MFS_Na/Anion_cotransporter"/>
</dbReference>
<comment type="subcellular location">
    <subcellularLocation>
        <location evidence="1">Membrane</location>
        <topology evidence="1">Multi-pass membrane protein</topology>
    </subcellularLocation>
</comment>
<keyword evidence="4" id="KW-0769">Symport</keyword>
<evidence type="ECO:0000256" key="6">
    <source>
        <dbReference type="ARBA" id="ARBA00023136"/>
    </source>
</evidence>
<gene>
    <name evidence="10" type="ORF">BaRGS_00011951</name>
</gene>
<feature type="domain" description="Major facilitator superfamily (MFS) profile" evidence="9">
    <location>
        <begin position="20"/>
        <end position="448"/>
    </location>
</feature>
<keyword evidence="6 8" id="KW-0472">Membrane</keyword>
<evidence type="ECO:0000256" key="3">
    <source>
        <dbReference type="ARBA" id="ARBA00022692"/>
    </source>
</evidence>
<accession>A0ABD0LB39</accession>
<evidence type="ECO:0000259" key="9">
    <source>
        <dbReference type="PROSITE" id="PS50850"/>
    </source>
</evidence>
<organism evidence="10 11">
    <name type="scientific">Batillaria attramentaria</name>
    <dbReference type="NCBI Taxonomy" id="370345"/>
    <lineage>
        <taxon>Eukaryota</taxon>
        <taxon>Metazoa</taxon>
        <taxon>Spiralia</taxon>
        <taxon>Lophotrochozoa</taxon>
        <taxon>Mollusca</taxon>
        <taxon>Gastropoda</taxon>
        <taxon>Caenogastropoda</taxon>
        <taxon>Sorbeoconcha</taxon>
        <taxon>Cerithioidea</taxon>
        <taxon>Batillariidae</taxon>
        <taxon>Batillaria</taxon>
    </lineage>
</organism>
<dbReference type="PANTHER" id="PTHR11662">
    <property type="entry name" value="SOLUTE CARRIER FAMILY 17"/>
    <property type="match status" value="1"/>
</dbReference>
<evidence type="ECO:0000256" key="7">
    <source>
        <dbReference type="SAM" id="MobiDB-lite"/>
    </source>
</evidence>
<sequence>MHTPSSSVPAPCLLCTERWRLAIIGFFGFVFVYALRVNMSVAIVCMVKADNSTGNSSDDNSQCSANGGSDSGNRGEFDWDKSVQSGILSSFFYGYIVTQIPGGWLAGRFGGKRVLGIAMIIVAVATLVLPSLARVDYRFVFALRILMGLASGVSFPTMHAMWGKWAPPSERSRLASFTYTGLMLGNIVTFIFSGLLCAYGGATFIWLFFWWVFVSDTPDTCPRITKAERDYIVNSIGDAPEKTFTVPWKSIAMSRALWVCLTAHFCNNWMHYTLLTSLPTFMKEVLHFDIKSNGVLSAVPYMVMMVTAISCGHVADYVRARCCSTKVTRRVVQALSFLGAGGMLVGAGFVNCESREMAVVLLALAVGFEGLCYSGYMVNQIDFAPRYAGVLFGISNCVSTIPGMVAPLVAGALTPDKTQEEWRNVFYVCGGFTLLGAIVFGGFAVTDTEPWAKDLDDVTSAEIIVKPAAASEKMEMAGVAEKNGTLAYDN</sequence>
<feature type="transmembrane region" description="Helical" evidence="8">
    <location>
        <begin position="298"/>
        <end position="318"/>
    </location>
</feature>
<name>A0ABD0LB39_9CAEN</name>
<keyword evidence="5 8" id="KW-1133">Transmembrane helix</keyword>